<evidence type="ECO:0000313" key="1">
    <source>
        <dbReference type="EMBL" id="BBI90884.1"/>
    </source>
</evidence>
<sequence length="325" mass="37779">MKGYSETQLNRYLKDSPILNYDATTPVDILQYYITNVRAINAVQQSNSFVLANHDFVLDSVEFFDTHAIAKISNGSMTYTSIYIKADHRGKGVYTDVVKSLSWEDSKILTTKSCKLDVDRLESKLGVSFVIANSALDDISDSPYIKIIMEAYGDKRTKRTNVPYMNHIFEGMQVINHFKNKYTFYELKTALFAYILHPIFQAFDNNHKQVVDKYINFLKSDVIFNSVSYGHEANSYLRYHYQDGKDLTFNKYENPIVGLALIADKIQNFKDLELWYGNSTHEHYDDLEAYFNVWLQNLGISEYDYKKLRNNLIKPTSYIITNLFD</sequence>
<evidence type="ECO:0000313" key="2">
    <source>
        <dbReference type="Proteomes" id="UP000424080"/>
    </source>
</evidence>
<reference evidence="1 2" key="1">
    <citation type="journal article" date="2019" name="Arch. Virol.">
        <title>A novel jumbo Tenacibaculum maritimum lytic phage with head-fiber-like appendages.</title>
        <authorList>
            <person name="Kawato Y."/>
            <person name="Istiqomah I."/>
            <person name="Gaafar A.Y."/>
            <person name="Hanaoka M."/>
            <person name="Ishimaru K."/>
            <person name="Yasuike M."/>
            <person name="Nishiki I."/>
            <person name="Nakamura Y."/>
            <person name="Fujiwara A."/>
            <person name="Nakai T."/>
        </authorList>
    </citation>
    <scope>NUCLEOTIDE SEQUENCE [LARGE SCALE GENOMIC DNA]</scope>
    <source>
        <strain evidence="1 2">PTm5</strain>
    </source>
</reference>
<dbReference type="EMBL" id="AP019525">
    <property type="protein sequence ID" value="BBI90884.1"/>
    <property type="molecule type" value="Genomic_DNA"/>
</dbReference>
<proteinExistence type="predicted"/>
<name>A0A5S9EQT9_9CAUD</name>
<dbReference type="Proteomes" id="UP000424080">
    <property type="component" value="Segment"/>
</dbReference>
<accession>A0A5S9EQT9</accession>
<protein>
    <submittedName>
        <fullName evidence="1">Uncharacterized protein</fullName>
    </submittedName>
</protein>
<organism evidence="1 2">
    <name type="scientific">Tenacibaculum phage PTm5</name>
    <dbReference type="NCBI Taxonomy" id="2547426"/>
    <lineage>
        <taxon>Viruses</taxon>
        <taxon>Duplodnaviria</taxon>
        <taxon>Heunggongvirae</taxon>
        <taxon>Uroviricota</taxon>
        <taxon>Caudoviricetes</taxon>
        <taxon>Shirahamavirus</taxon>
        <taxon>Shirahamavirus PTm1</taxon>
    </lineage>
</organism>